<evidence type="ECO:0000256" key="11">
    <source>
        <dbReference type="ARBA" id="ARBA00064250"/>
    </source>
</evidence>
<dbReference type="InterPro" id="IPR013083">
    <property type="entry name" value="Znf_RING/FYVE/PHD"/>
</dbReference>
<evidence type="ECO:0000256" key="5">
    <source>
        <dbReference type="ARBA" id="ARBA00022723"/>
    </source>
</evidence>
<accession>A0A8B7UM68</accession>
<evidence type="ECO:0000256" key="6">
    <source>
        <dbReference type="ARBA" id="ARBA00022771"/>
    </source>
</evidence>
<protein>
    <recommendedName>
        <fullName evidence="12">E3 ubiquitin ligase TRIM40</fullName>
        <ecNumber evidence="3">2.3.2.27</ecNumber>
    </recommendedName>
    <alternativeName>
        <fullName evidence="13">Probable E3 NEDD8-protein ligase</fullName>
    </alternativeName>
</protein>
<keyword evidence="8" id="KW-0862">Zinc</keyword>
<dbReference type="RefSeq" id="XP_020020716.1">
    <property type="nucleotide sequence ID" value="XM_020165127.1"/>
</dbReference>
<name>A0A8B7UM68_CASCN</name>
<dbReference type="SMART" id="SM00184">
    <property type="entry name" value="RING"/>
    <property type="match status" value="1"/>
</dbReference>
<dbReference type="Ensembl" id="ENSCCNT00000035233.1">
    <property type="protein sequence ID" value="ENSCCNP00000027859.1"/>
    <property type="gene ID" value="ENSCCNG00000026906.1"/>
</dbReference>
<evidence type="ECO:0000256" key="8">
    <source>
        <dbReference type="ARBA" id="ARBA00022833"/>
    </source>
</evidence>
<dbReference type="SUPFAM" id="SSF57845">
    <property type="entry name" value="B-box zinc-binding domain"/>
    <property type="match status" value="1"/>
</dbReference>
<keyword evidence="4" id="KW-0808">Transferase</keyword>
<dbReference type="SUPFAM" id="SSF57850">
    <property type="entry name" value="RING/U-box"/>
    <property type="match status" value="1"/>
</dbReference>
<dbReference type="InterPro" id="IPR000315">
    <property type="entry name" value="Znf_B-box"/>
</dbReference>
<organism evidence="19">
    <name type="scientific">Castor canadensis</name>
    <name type="common">American beaver</name>
    <dbReference type="NCBI Taxonomy" id="51338"/>
    <lineage>
        <taxon>Eukaryota</taxon>
        <taxon>Metazoa</taxon>
        <taxon>Chordata</taxon>
        <taxon>Craniata</taxon>
        <taxon>Vertebrata</taxon>
        <taxon>Euteleostomi</taxon>
        <taxon>Mammalia</taxon>
        <taxon>Eutheria</taxon>
        <taxon>Euarchontoglires</taxon>
        <taxon>Glires</taxon>
        <taxon>Rodentia</taxon>
        <taxon>Castorimorpha</taxon>
        <taxon>Castoridae</taxon>
        <taxon>Castor</taxon>
    </lineage>
</organism>
<dbReference type="KEGG" id="ccan:109687298"/>
<dbReference type="Gene3D" id="3.30.40.10">
    <property type="entry name" value="Zinc/RING finger domain, C3HC4 (zinc finger)"/>
    <property type="match status" value="1"/>
</dbReference>
<comment type="function">
    <text evidence="10">E3 ubiquitin-protein ligase that plays a role in the limitation of the innate immune response. Mediates inhibition of the RLR signaling pathway by ubiquitinating RIGI and IFIH1 receptors, leading to their proteasomal degradation. Also promotes the neddylation of IKBKG/NEMO, stabilizing NFKBIA, and thereby inhibiting of NF-kappa-B nuclear translocation and activation.</text>
</comment>
<dbReference type="InterPro" id="IPR018957">
    <property type="entry name" value="Znf_C3HC4_RING-type"/>
</dbReference>
<gene>
    <name evidence="17 19" type="primary">Trim40</name>
</gene>
<evidence type="ECO:0000256" key="14">
    <source>
        <dbReference type="PROSITE-ProRule" id="PRU00024"/>
    </source>
</evidence>
<feature type="domain" description="B box-type" evidence="16">
    <location>
        <begin position="66"/>
        <end position="107"/>
    </location>
</feature>
<evidence type="ECO:0000256" key="9">
    <source>
        <dbReference type="ARBA" id="ARBA00023054"/>
    </source>
</evidence>
<dbReference type="AlphaFoldDB" id="A0A8B7UM68"/>
<keyword evidence="9" id="KW-0175">Coiled coil</keyword>
<keyword evidence="7" id="KW-0833">Ubl conjugation pathway</keyword>
<evidence type="ECO:0000313" key="17">
    <source>
        <dbReference type="Ensembl" id="ENSCCNP00000027859.1"/>
    </source>
</evidence>
<evidence type="ECO:0000256" key="4">
    <source>
        <dbReference type="ARBA" id="ARBA00022679"/>
    </source>
</evidence>
<evidence type="ECO:0000256" key="7">
    <source>
        <dbReference type="ARBA" id="ARBA00022786"/>
    </source>
</evidence>
<dbReference type="PROSITE" id="PS50089">
    <property type="entry name" value="ZF_RING_2"/>
    <property type="match status" value="1"/>
</dbReference>
<evidence type="ECO:0000256" key="13">
    <source>
        <dbReference type="ARBA" id="ARBA00078077"/>
    </source>
</evidence>
<dbReference type="PANTHER" id="PTHR24103">
    <property type="entry name" value="E3 UBIQUITIN-PROTEIN LIGASE TRIM"/>
    <property type="match status" value="1"/>
</dbReference>
<dbReference type="InterPro" id="IPR017907">
    <property type="entry name" value="Znf_RING_CS"/>
</dbReference>
<evidence type="ECO:0000256" key="12">
    <source>
        <dbReference type="ARBA" id="ARBA00069566"/>
    </source>
</evidence>
<comment type="similarity">
    <text evidence="2">Belongs to the TRIM/RBCC family.</text>
</comment>
<comment type="subunit">
    <text evidence="11">Interacts with NEDD8.</text>
</comment>
<dbReference type="Proteomes" id="UP001732720">
    <property type="component" value="Chromosome 8"/>
</dbReference>
<reference evidence="17" key="1">
    <citation type="submission" date="2023-09" db="UniProtKB">
        <authorList>
            <consortium name="Ensembl"/>
        </authorList>
    </citation>
    <scope>IDENTIFICATION</scope>
</reference>
<evidence type="ECO:0000313" key="19">
    <source>
        <dbReference type="RefSeq" id="XP_020020716.1"/>
    </source>
</evidence>
<dbReference type="PROSITE" id="PS00518">
    <property type="entry name" value="ZF_RING_1"/>
    <property type="match status" value="1"/>
</dbReference>
<evidence type="ECO:0000256" key="10">
    <source>
        <dbReference type="ARBA" id="ARBA00057021"/>
    </source>
</evidence>
<dbReference type="CDD" id="cd16583">
    <property type="entry name" value="RING-HC_TRIM40-C-V"/>
    <property type="match status" value="1"/>
</dbReference>
<evidence type="ECO:0000259" key="16">
    <source>
        <dbReference type="PROSITE" id="PS50119"/>
    </source>
</evidence>
<dbReference type="GO" id="GO:0061630">
    <property type="term" value="F:ubiquitin protein ligase activity"/>
    <property type="evidence" value="ECO:0007669"/>
    <property type="project" value="UniProtKB-EC"/>
</dbReference>
<dbReference type="EC" id="2.3.2.27" evidence="3"/>
<dbReference type="OrthoDB" id="654191at2759"/>
<keyword evidence="5" id="KW-0479">Metal-binding</keyword>
<dbReference type="CTD" id="135644"/>
<sequence>MVSLHKDSQEEGICPICLELLKEAVSTNCAHLFCRMCLIQHVEKTLTSGVLCCPVCRKPCSEEVLGEGYICPLHQKRVCRFCEKTGSLLCVECLELPEHQSHPEPTIENAISHYKERLVRRSRKLRKDIGEFQRLKAQEEEKLCALQVDLQSPRLEAELENHCQTKGQLDALSQQQLNRVEDTPAEVARILDLSKAIIQLSNLVADLEKMARELDANTLKNVSDLLNRSAPQKLNGLLSFLLPTGPTPN</sequence>
<proteinExistence type="inferred from homology"/>
<comment type="catalytic activity">
    <reaction evidence="1">
        <text>S-ubiquitinyl-[E2 ubiquitin-conjugating enzyme]-L-cysteine + [acceptor protein]-L-lysine = [E2 ubiquitin-conjugating enzyme]-L-cysteine + N(6)-ubiquitinyl-[acceptor protein]-L-lysine.</text>
        <dbReference type="EC" id="2.3.2.27"/>
    </reaction>
</comment>
<evidence type="ECO:0000256" key="1">
    <source>
        <dbReference type="ARBA" id="ARBA00000900"/>
    </source>
</evidence>
<dbReference type="PROSITE" id="PS50119">
    <property type="entry name" value="ZF_BBOX"/>
    <property type="match status" value="1"/>
</dbReference>
<reference evidence="19" key="2">
    <citation type="submission" date="2025-04" db="UniProtKB">
        <authorList>
            <consortium name="RefSeq"/>
        </authorList>
    </citation>
    <scope>IDENTIFICATION</scope>
    <source>
        <tissue evidence="19">Leukocyte</tissue>
    </source>
</reference>
<feature type="domain" description="RING-type" evidence="15">
    <location>
        <begin position="14"/>
        <end position="57"/>
    </location>
</feature>
<evidence type="ECO:0000256" key="3">
    <source>
        <dbReference type="ARBA" id="ARBA00012483"/>
    </source>
</evidence>
<keyword evidence="18" id="KW-1185">Reference proteome</keyword>
<dbReference type="InterPro" id="IPR001841">
    <property type="entry name" value="Znf_RING"/>
</dbReference>
<evidence type="ECO:0000256" key="2">
    <source>
        <dbReference type="ARBA" id="ARBA00008518"/>
    </source>
</evidence>
<evidence type="ECO:0000313" key="18">
    <source>
        <dbReference type="Proteomes" id="UP001732720"/>
    </source>
</evidence>
<dbReference type="GeneID" id="109687298"/>
<dbReference type="Gene3D" id="3.30.160.60">
    <property type="entry name" value="Classic Zinc Finger"/>
    <property type="match status" value="1"/>
</dbReference>
<evidence type="ECO:0000259" key="15">
    <source>
        <dbReference type="PROSITE" id="PS50089"/>
    </source>
</evidence>
<dbReference type="InterPro" id="IPR050143">
    <property type="entry name" value="TRIM/RBCC"/>
</dbReference>
<dbReference type="Pfam" id="PF00097">
    <property type="entry name" value="zf-C3HC4"/>
    <property type="match status" value="1"/>
</dbReference>
<dbReference type="FunFam" id="3.30.40.10:FF:000775">
    <property type="entry name" value="Tripartite motif-containing protein 40"/>
    <property type="match status" value="1"/>
</dbReference>
<dbReference type="GO" id="GO:0008270">
    <property type="term" value="F:zinc ion binding"/>
    <property type="evidence" value="ECO:0007669"/>
    <property type="project" value="UniProtKB-KW"/>
</dbReference>
<keyword evidence="6 14" id="KW-0863">Zinc-finger</keyword>